<dbReference type="Gene3D" id="3.10.580.10">
    <property type="entry name" value="CBS-domain"/>
    <property type="match status" value="1"/>
</dbReference>
<dbReference type="SUPFAM" id="SSF54631">
    <property type="entry name" value="CBS-domain pair"/>
    <property type="match status" value="1"/>
</dbReference>
<dbReference type="InterPro" id="IPR000644">
    <property type="entry name" value="CBS_dom"/>
</dbReference>
<organism evidence="3 4">
    <name type="scientific">Nonlabens ulvanivorans</name>
    <name type="common">Persicivirga ulvanivorans</name>
    <dbReference type="NCBI Taxonomy" id="906888"/>
    <lineage>
        <taxon>Bacteria</taxon>
        <taxon>Pseudomonadati</taxon>
        <taxon>Bacteroidota</taxon>
        <taxon>Flavobacteriia</taxon>
        <taxon>Flavobacteriales</taxon>
        <taxon>Flavobacteriaceae</taxon>
        <taxon>Nonlabens</taxon>
    </lineage>
</organism>
<keyword evidence="1" id="KW-0129">CBS domain</keyword>
<proteinExistence type="predicted"/>
<evidence type="ECO:0000259" key="2">
    <source>
        <dbReference type="PROSITE" id="PS51371"/>
    </source>
</evidence>
<dbReference type="EMBL" id="BBLG01000001">
    <property type="protein sequence ID" value="GAK74494.1"/>
    <property type="molecule type" value="Genomic_DNA"/>
</dbReference>
<dbReference type="InterPro" id="IPR046342">
    <property type="entry name" value="CBS_dom_sf"/>
</dbReference>
<gene>
    <name evidence="3" type="ORF">JCM19296_72</name>
</gene>
<protein>
    <submittedName>
        <fullName evidence="3">CBS</fullName>
    </submittedName>
</protein>
<dbReference type="AlphaFoldDB" id="A0A081D6E8"/>
<dbReference type="Pfam" id="PF00571">
    <property type="entry name" value="CBS"/>
    <property type="match status" value="1"/>
</dbReference>
<evidence type="ECO:0000313" key="4">
    <source>
        <dbReference type="Proteomes" id="UP000028980"/>
    </source>
</evidence>
<reference evidence="3 4" key="1">
    <citation type="journal article" date="2014" name="Genome Announc.">
        <title>Draft Genome Sequences of Marine Flavobacterium Nonlabens Strains NR17, NR24, NR27, NR32, NR33, and Ara13.</title>
        <authorList>
            <person name="Nakanishi M."/>
            <person name="Meirelles P."/>
            <person name="Suzuki R."/>
            <person name="Takatani N."/>
            <person name="Mino S."/>
            <person name="Suda W."/>
            <person name="Oshima K."/>
            <person name="Hattori M."/>
            <person name="Ohkuma M."/>
            <person name="Hosokawa M."/>
            <person name="Miyashita K."/>
            <person name="Thompson F.L."/>
            <person name="Niwa A."/>
            <person name="Sawabe T."/>
            <person name="Sawabe T."/>
        </authorList>
    </citation>
    <scope>NUCLEOTIDE SEQUENCE [LARGE SCALE GENOMIC DNA]</scope>
    <source>
        <strain evidence="4">JCM19296</strain>
    </source>
</reference>
<comment type="caution">
    <text evidence="3">The sequence shown here is derived from an EMBL/GenBank/DDBJ whole genome shotgun (WGS) entry which is preliminary data.</text>
</comment>
<dbReference type="PROSITE" id="PS51371">
    <property type="entry name" value="CBS"/>
    <property type="match status" value="1"/>
</dbReference>
<evidence type="ECO:0000256" key="1">
    <source>
        <dbReference type="PROSITE-ProRule" id="PRU00703"/>
    </source>
</evidence>
<dbReference type="Proteomes" id="UP000028980">
    <property type="component" value="Unassembled WGS sequence"/>
</dbReference>
<evidence type="ECO:0000313" key="3">
    <source>
        <dbReference type="EMBL" id="GAK74494.1"/>
    </source>
</evidence>
<sequence>MNIQEYIINDVKPLQVTDEVTVSQNIFSQLTYSHLPVMEDNIYIGCVSENDAHCFETGCTLKDVKYALDTFYVKTDTHWLDVLEAFAQHDCNVMPVLDDNNRYLGYYELKDILQLFNDSPFLYESGAVIVIEKGGTTDYSFSEITQIIESNDSKLYGCFISGYNDHLTQITVKVSAENVNQVLQTFRRYSYEVISAAEEDTYLDNLKERSDYLNKYLNM</sequence>
<accession>A0A081D6E8</accession>
<feature type="domain" description="CBS" evidence="2">
    <location>
        <begin position="64"/>
        <end position="125"/>
    </location>
</feature>
<name>A0A081D6E8_NONUL</name>